<protein>
    <submittedName>
        <fullName evidence="1">CubicO group peptidase (Beta-lactamase class C family)</fullName>
    </submittedName>
</protein>
<comment type="caution">
    <text evidence="1">The sequence shown here is derived from an EMBL/GenBank/DDBJ whole genome shotgun (WGS) entry which is preliminary data.</text>
</comment>
<proteinExistence type="predicted"/>
<accession>A0ABU0D5X6</accession>
<dbReference type="RefSeq" id="WP_244681954.1">
    <property type="nucleotide sequence ID" value="NZ_JALIRM010000009.1"/>
</dbReference>
<dbReference type="InterPro" id="IPR012338">
    <property type="entry name" value="Beta-lactam/transpept-like"/>
</dbReference>
<sequence length="92" mass="10145">MQLEDNISNYLSNDIIDGLHVLNGMDHSNEIMIQHLISNTSGTADYFLPKQANGIAGGSNLFNGKDEAWSLEKTLDNIKQIKPQFKPGKKAS</sequence>
<organism evidence="1 2">
    <name type="scientific">Lederbergia wuyishanensis</name>
    <dbReference type="NCBI Taxonomy" id="1347903"/>
    <lineage>
        <taxon>Bacteria</taxon>
        <taxon>Bacillati</taxon>
        <taxon>Bacillota</taxon>
        <taxon>Bacilli</taxon>
        <taxon>Bacillales</taxon>
        <taxon>Bacillaceae</taxon>
        <taxon>Lederbergia</taxon>
    </lineage>
</organism>
<gene>
    <name evidence="1" type="ORF">J2S14_002603</name>
</gene>
<name>A0ABU0D5X6_9BACI</name>
<reference evidence="1 2" key="1">
    <citation type="submission" date="2023-07" db="EMBL/GenBank/DDBJ databases">
        <title>Genomic Encyclopedia of Type Strains, Phase IV (KMG-IV): sequencing the most valuable type-strain genomes for metagenomic binning, comparative biology and taxonomic classification.</title>
        <authorList>
            <person name="Goeker M."/>
        </authorList>
    </citation>
    <scope>NUCLEOTIDE SEQUENCE [LARGE SCALE GENOMIC DNA]</scope>
    <source>
        <strain evidence="1 2">DSM 27848</strain>
    </source>
</reference>
<dbReference type="Gene3D" id="3.40.710.10">
    <property type="entry name" value="DD-peptidase/beta-lactamase superfamily"/>
    <property type="match status" value="1"/>
</dbReference>
<evidence type="ECO:0000313" key="2">
    <source>
        <dbReference type="Proteomes" id="UP001232343"/>
    </source>
</evidence>
<keyword evidence="2" id="KW-1185">Reference proteome</keyword>
<evidence type="ECO:0000313" key="1">
    <source>
        <dbReference type="EMBL" id="MDQ0343768.1"/>
    </source>
</evidence>
<dbReference type="SUPFAM" id="SSF56601">
    <property type="entry name" value="beta-lactamase/transpeptidase-like"/>
    <property type="match status" value="1"/>
</dbReference>
<dbReference type="EMBL" id="JAUSUO010000006">
    <property type="protein sequence ID" value="MDQ0343768.1"/>
    <property type="molecule type" value="Genomic_DNA"/>
</dbReference>
<dbReference type="Proteomes" id="UP001232343">
    <property type="component" value="Unassembled WGS sequence"/>
</dbReference>